<reference evidence="8 9" key="1">
    <citation type="submission" date="2019-08" db="EMBL/GenBank/DDBJ databases">
        <authorList>
            <person name="Luo N."/>
        </authorList>
    </citation>
    <scope>NUCLEOTIDE SEQUENCE [LARGE SCALE GENOMIC DNA]</scope>
    <source>
        <strain evidence="8 9">NCIMB 9442</strain>
    </source>
</reference>
<keyword evidence="2 4" id="KW-0689">Ribosomal protein</keyword>
<comment type="caution">
    <text evidence="8">The sequence shown here is derived from an EMBL/GenBank/DDBJ whole genome shotgun (WGS) entry which is preliminary data.</text>
</comment>
<evidence type="ECO:0000259" key="7">
    <source>
        <dbReference type="SMART" id="SM01383"/>
    </source>
</evidence>
<dbReference type="Gene3D" id="2.40.50.140">
    <property type="entry name" value="Nucleic acid-binding proteins"/>
    <property type="match status" value="1"/>
</dbReference>
<dbReference type="PIRSF" id="PIRSF002158">
    <property type="entry name" value="Ribosomal_L2"/>
    <property type="match status" value="1"/>
</dbReference>
<dbReference type="InterPro" id="IPR002171">
    <property type="entry name" value="Ribosomal_uL2"/>
</dbReference>
<name>A0ABS0J3U4_9BACT</name>
<dbReference type="InterPro" id="IPR008991">
    <property type="entry name" value="Translation_prot_SH3-like_sf"/>
</dbReference>
<dbReference type="Pfam" id="PF00181">
    <property type="entry name" value="Ribosomal_L2_N"/>
    <property type="match status" value="1"/>
</dbReference>
<dbReference type="SMART" id="SM01382">
    <property type="entry name" value="Ribosomal_L2_C"/>
    <property type="match status" value="1"/>
</dbReference>
<dbReference type="InterPro" id="IPR022666">
    <property type="entry name" value="Ribosomal_uL2_RNA-bd_dom"/>
</dbReference>
<evidence type="ECO:0000259" key="6">
    <source>
        <dbReference type="SMART" id="SM01382"/>
    </source>
</evidence>
<dbReference type="SUPFAM" id="SSF50249">
    <property type="entry name" value="Nucleic acid-binding proteins"/>
    <property type="match status" value="1"/>
</dbReference>
<dbReference type="GO" id="GO:0005840">
    <property type="term" value="C:ribosome"/>
    <property type="evidence" value="ECO:0007669"/>
    <property type="project" value="UniProtKB-KW"/>
</dbReference>
<gene>
    <name evidence="4 8" type="primary">rplB</name>
    <name evidence="8" type="ORF">FVW20_08830</name>
</gene>
<dbReference type="PROSITE" id="PS00467">
    <property type="entry name" value="RIBOSOMAL_L2"/>
    <property type="match status" value="1"/>
</dbReference>
<dbReference type="InterPro" id="IPR014726">
    <property type="entry name" value="Ribosomal_uL2_dom3"/>
</dbReference>
<evidence type="ECO:0000256" key="3">
    <source>
        <dbReference type="ARBA" id="ARBA00023274"/>
    </source>
</evidence>
<feature type="domain" description="Large ribosomal subunit protein uL2 C-terminal" evidence="6">
    <location>
        <begin position="124"/>
        <end position="252"/>
    </location>
</feature>
<accession>A0ABS0J3U4</accession>
<dbReference type="EMBL" id="VRYY01000221">
    <property type="protein sequence ID" value="MBG3877112.1"/>
    <property type="molecule type" value="Genomic_DNA"/>
</dbReference>
<keyword evidence="9" id="KW-1185">Reference proteome</keyword>
<dbReference type="SUPFAM" id="SSF50104">
    <property type="entry name" value="Translation proteins SH3-like domain"/>
    <property type="match status" value="1"/>
</dbReference>
<sequence length="276" mass="30276">MAVRKLKPTSPGRRFQTVSDFEEVTRSTPEKSLTEGLTKKSGRNNNGRVTMRRRGGGHKRLYRIIDFRRNKLGIAATVAHIEYDPNRTARIALLHYADGEKRYILAPLGIKQGDMVQAGEGADIKPGNAMPMARIPVGTVLHNIELYPGRGGQFCRAAGTYAQLVAKEGKYALLRMPSGEVRKVLAACCATIGQVGNVNHENISLGKAGRNRWLGRRPKVRGVAMNPIDHPLGGGEGRSSGGRHPVTPWGVPTKGYKTRDRKKASTKLIVKRRGQK</sequence>
<feature type="compositionally biased region" description="Basic residues" evidence="5">
    <location>
        <begin position="259"/>
        <end position="276"/>
    </location>
</feature>
<feature type="region of interest" description="Disordered" evidence="5">
    <location>
        <begin position="224"/>
        <end position="276"/>
    </location>
</feature>
<evidence type="ECO:0000313" key="8">
    <source>
        <dbReference type="EMBL" id="MBG3877112.1"/>
    </source>
</evidence>
<dbReference type="PANTHER" id="PTHR13691">
    <property type="entry name" value="RIBOSOMAL PROTEIN L2"/>
    <property type="match status" value="1"/>
</dbReference>
<dbReference type="NCBIfam" id="TIGR01171">
    <property type="entry name" value="rplB_bact"/>
    <property type="match status" value="1"/>
</dbReference>
<dbReference type="InterPro" id="IPR022669">
    <property type="entry name" value="Ribosomal_uL2_C"/>
</dbReference>
<dbReference type="Proteomes" id="UP001194469">
    <property type="component" value="Unassembled WGS sequence"/>
</dbReference>
<dbReference type="PANTHER" id="PTHR13691:SF5">
    <property type="entry name" value="LARGE RIBOSOMAL SUBUNIT PROTEIN UL2M"/>
    <property type="match status" value="1"/>
</dbReference>
<comment type="function">
    <text evidence="4">One of the primary rRNA binding proteins. Required for association of the 30S and 50S subunits to form the 70S ribosome, for tRNA binding and peptide bond formation. It has been suggested to have peptidyltransferase activity; this is somewhat controversial. Makes several contacts with the 16S rRNA in the 70S ribosome.</text>
</comment>
<keyword evidence="4" id="KW-0699">rRNA-binding</keyword>
<evidence type="ECO:0000256" key="2">
    <source>
        <dbReference type="ARBA" id="ARBA00022980"/>
    </source>
</evidence>
<feature type="region of interest" description="Disordered" evidence="5">
    <location>
        <begin position="21"/>
        <end position="55"/>
    </location>
</feature>
<dbReference type="SMART" id="SM01383">
    <property type="entry name" value="Ribosomal_L2"/>
    <property type="match status" value="1"/>
</dbReference>
<evidence type="ECO:0000256" key="1">
    <source>
        <dbReference type="ARBA" id="ARBA00005636"/>
    </source>
</evidence>
<protein>
    <recommendedName>
        <fullName evidence="4">Large ribosomal subunit protein uL2</fullName>
    </recommendedName>
</protein>
<dbReference type="Pfam" id="PF03947">
    <property type="entry name" value="Ribosomal_L2_C"/>
    <property type="match status" value="1"/>
</dbReference>
<dbReference type="InterPro" id="IPR022671">
    <property type="entry name" value="Ribosomal_uL2_CS"/>
</dbReference>
<keyword evidence="3 4" id="KW-0687">Ribonucleoprotein</keyword>
<keyword evidence="4" id="KW-0694">RNA-binding</keyword>
<feature type="compositionally biased region" description="Basic and acidic residues" evidence="5">
    <location>
        <begin position="23"/>
        <end position="33"/>
    </location>
</feature>
<feature type="domain" description="Large ribosomal subunit protein uL2 RNA-binding" evidence="7">
    <location>
        <begin position="42"/>
        <end position="118"/>
    </location>
</feature>
<dbReference type="InterPro" id="IPR012340">
    <property type="entry name" value="NA-bd_OB-fold"/>
</dbReference>
<dbReference type="Gene3D" id="4.10.950.10">
    <property type="entry name" value="Ribosomal protein L2, domain 3"/>
    <property type="match status" value="1"/>
</dbReference>
<dbReference type="HAMAP" id="MF_01320_B">
    <property type="entry name" value="Ribosomal_uL2_B"/>
    <property type="match status" value="1"/>
</dbReference>
<dbReference type="InterPro" id="IPR014722">
    <property type="entry name" value="Rib_uL2_dom2"/>
</dbReference>
<evidence type="ECO:0000256" key="5">
    <source>
        <dbReference type="SAM" id="MobiDB-lite"/>
    </source>
</evidence>
<comment type="subunit">
    <text evidence="4">Part of the 50S ribosomal subunit. Forms a bridge to the 30S subunit in the 70S ribosome.</text>
</comment>
<proteinExistence type="inferred from homology"/>
<dbReference type="InterPro" id="IPR005880">
    <property type="entry name" value="Ribosomal_uL2_bac/org-type"/>
</dbReference>
<evidence type="ECO:0000256" key="4">
    <source>
        <dbReference type="HAMAP-Rule" id="MF_01320"/>
    </source>
</evidence>
<dbReference type="RefSeq" id="WP_012611249.1">
    <property type="nucleotide sequence ID" value="NZ_VRYY01000221.1"/>
</dbReference>
<comment type="similarity">
    <text evidence="1 4">Belongs to the universal ribosomal protein uL2 family.</text>
</comment>
<evidence type="ECO:0000313" key="9">
    <source>
        <dbReference type="Proteomes" id="UP001194469"/>
    </source>
</evidence>
<organism evidence="8 9">
    <name type="scientific">Nitratidesulfovibrio oxamicus</name>
    <dbReference type="NCBI Taxonomy" id="32016"/>
    <lineage>
        <taxon>Bacteria</taxon>
        <taxon>Pseudomonadati</taxon>
        <taxon>Thermodesulfobacteriota</taxon>
        <taxon>Desulfovibrionia</taxon>
        <taxon>Desulfovibrionales</taxon>
        <taxon>Desulfovibrionaceae</taxon>
        <taxon>Nitratidesulfovibrio</taxon>
    </lineage>
</organism>
<dbReference type="Gene3D" id="2.30.30.30">
    <property type="match status" value="1"/>
</dbReference>